<reference evidence="1 2" key="1">
    <citation type="submission" date="2018-06" db="EMBL/GenBank/DDBJ databases">
        <authorList>
            <consortium name="Pathogen Informatics"/>
            <person name="Doyle S."/>
        </authorList>
    </citation>
    <scope>NUCLEOTIDE SEQUENCE [LARGE SCALE GENOMIC DNA]</scope>
    <source>
        <strain evidence="1 2">NCTC12858</strain>
    </source>
</reference>
<evidence type="ECO:0000313" key="1">
    <source>
        <dbReference type="EMBL" id="SQH73545.1"/>
    </source>
</evidence>
<accession>A0A0A2FKL6</accession>
<protein>
    <submittedName>
        <fullName evidence="1">Uncharacterized protein</fullName>
    </submittedName>
</protein>
<keyword evidence="2" id="KW-1185">Reference proteome</keyword>
<proteinExistence type="predicted"/>
<evidence type="ECO:0000313" key="2">
    <source>
        <dbReference type="Proteomes" id="UP000249300"/>
    </source>
</evidence>
<name>A0A0A2FKL6_9PORP</name>
<gene>
    <name evidence="1" type="ORF">NCTC12858_01406</name>
</gene>
<dbReference type="Proteomes" id="UP000249300">
    <property type="component" value="Chromosome 1"/>
</dbReference>
<dbReference type="KEGG" id="pcre:NCTC12858_01406"/>
<organism evidence="1 2">
    <name type="scientific">Porphyromonas crevioricanis</name>
    <dbReference type="NCBI Taxonomy" id="393921"/>
    <lineage>
        <taxon>Bacteria</taxon>
        <taxon>Pseudomonadati</taxon>
        <taxon>Bacteroidota</taxon>
        <taxon>Bacteroidia</taxon>
        <taxon>Bacteroidales</taxon>
        <taxon>Porphyromonadaceae</taxon>
        <taxon>Porphyromonas</taxon>
    </lineage>
</organism>
<dbReference type="AlphaFoldDB" id="A0A0A2FKL6"/>
<sequence>MSKADLLNAIHNLRYILRSLARDIQSRRVAQPILYQLTSITKDLSIAKGNPKAIERPLKSLVAFDVLIRCFPEKMPSDRQKDTE</sequence>
<dbReference type="EMBL" id="LS483447">
    <property type="protein sequence ID" value="SQH73545.1"/>
    <property type="molecule type" value="Genomic_DNA"/>
</dbReference>